<dbReference type="InterPro" id="IPR025375">
    <property type="entry name" value="DUF4365"/>
</dbReference>
<organism evidence="2 3">
    <name type="scientific">Halobacillus locisalis</name>
    <dbReference type="NCBI Taxonomy" id="220753"/>
    <lineage>
        <taxon>Bacteria</taxon>
        <taxon>Bacillati</taxon>
        <taxon>Bacillota</taxon>
        <taxon>Bacilli</taxon>
        <taxon>Bacillales</taxon>
        <taxon>Bacillaceae</taxon>
        <taxon>Halobacillus</taxon>
    </lineage>
</organism>
<evidence type="ECO:0000259" key="1">
    <source>
        <dbReference type="Pfam" id="PF14280"/>
    </source>
</evidence>
<dbReference type="EMBL" id="JACEFG010000002">
    <property type="protein sequence ID" value="MBA2175370.1"/>
    <property type="molecule type" value="Genomic_DNA"/>
</dbReference>
<protein>
    <submittedName>
        <fullName evidence="2">DUF4365 domain-containing protein</fullName>
    </submittedName>
</protein>
<dbReference type="Proteomes" id="UP000571017">
    <property type="component" value="Unassembled WGS sequence"/>
</dbReference>
<dbReference type="RefSeq" id="WP_181472387.1">
    <property type="nucleotide sequence ID" value="NZ_JACEFG010000002.1"/>
</dbReference>
<evidence type="ECO:0000313" key="2">
    <source>
        <dbReference type="EMBL" id="MBA2175370.1"/>
    </source>
</evidence>
<sequence>MSELNRIYGPSYEGNPKYTKTSMTDRAGVGIVMKSLAKSNLYFKELPTGDVGIDGIIEPVVGEWGTGMLIACQIKSSEGKFATIPSTKYINFNEGNLSHYKYWVNKSIPVIIILVDVANEICYWEHVTDKKISENEKSFSIHVPSSQVLNEDSANNLYEISLNRNEEESKYFYLKMNEPLIRDLERNKVQIRLIEKSLGEADIDLIIEDENLGTTYFKYDSDTKLIDALEQYFFWADLEHSLDDSNILLNLYPNEIGKKFIELQDELKKISLQFK</sequence>
<dbReference type="Pfam" id="PF14280">
    <property type="entry name" value="DUF4365"/>
    <property type="match status" value="1"/>
</dbReference>
<name>A0A838CTQ9_9BACI</name>
<reference evidence="2 3" key="1">
    <citation type="journal article" date="2004" name="Extremophiles">
        <title>Halobacillus locisalis sp. nov., a halophilic bacterium isolated from a marine solar saltern of the Yellow Sea in Korea.</title>
        <authorList>
            <person name="Yoon J.H."/>
            <person name="Kang K.H."/>
            <person name="Oh T.K."/>
            <person name="Park Y.H."/>
        </authorList>
    </citation>
    <scope>NUCLEOTIDE SEQUENCE [LARGE SCALE GENOMIC DNA]</scope>
    <source>
        <strain evidence="2 3">KCTC 3788</strain>
    </source>
</reference>
<accession>A0A838CTQ9</accession>
<comment type="caution">
    <text evidence="2">The sequence shown here is derived from an EMBL/GenBank/DDBJ whole genome shotgun (WGS) entry which is preliminary data.</text>
</comment>
<dbReference type="AlphaFoldDB" id="A0A838CTQ9"/>
<proteinExistence type="predicted"/>
<feature type="domain" description="DUF4365" evidence="1">
    <location>
        <begin position="26"/>
        <end position="158"/>
    </location>
</feature>
<evidence type="ECO:0000313" key="3">
    <source>
        <dbReference type="Proteomes" id="UP000571017"/>
    </source>
</evidence>
<keyword evidence="3" id="KW-1185">Reference proteome</keyword>
<gene>
    <name evidence="2" type="ORF">H0266_10740</name>
</gene>